<dbReference type="EMBL" id="OX596091">
    <property type="protein sequence ID" value="CAN0553968.1"/>
    <property type="molecule type" value="Genomic_DNA"/>
</dbReference>
<name>A0AC60A508_RANTA</name>
<organism evidence="1 2">
    <name type="scientific">Rangifer tarandus platyrhynchus</name>
    <name type="common">Svalbard reindeer</name>
    <dbReference type="NCBI Taxonomy" id="3082113"/>
    <lineage>
        <taxon>Eukaryota</taxon>
        <taxon>Metazoa</taxon>
        <taxon>Chordata</taxon>
        <taxon>Craniata</taxon>
        <taxon>Vertebrata</taxon>
        <taxon>Euteleostomi</taxon>
        <taxon>Mammalia</taxon>
        <taxon>Eutheria</taxon>
        <taxon>Laurasiatheria</taxon>
        <taxon>Artiodactyla</taxon>
        <taxon>Ruminantia</taxon>
        <taxon>Pecora</taxon>
        <taxon>Cervidae</taxon>
        <taxon>Odocoileinae</taxon>
        <taxon>Rangifer</taxon>
    </lineage>
</organism>
<reference evidence="1" key="1">
    <citation type="submission" date="2023-05" db="EMBL/GenBank/DDBJ databases">
        <authorList>
            <consortium name="ELIXIR-Norway"/>
        </authorList>
    </citation>
    <scope>NUCLEOTIDE SEQUENCE</scope>
</reference>
<sequence>MQYQNINNLIKNWAEELNRHFSREEMQVANRDMKRYSASLNHQGNVNQKPHHTCQNGYRQKRAQRTNVGKDAEKREPSNTGGDVNWCSHCGKKHEVFSKY</sequence>
<reference evidence="1" key="2">
    <citation type="submission" date="2025-03" db="EMBL/GenBank/DDBJ databases">
        <authorList>
            <consortium name="ELIXIR-Norway"/>
            <consortium name="Elixir Norway"/>
        </authorList>
    </citation>
    <scope>NUCLEOTIDE SEQUENCE</scope>
</reference>
<accession>A0AC60A508</accession>
<dbReference type="Proteomes" id="UP001162501">
    <property type="component" value="Chromosome 7"/>
</dbReference>
<gene>
    <name evidence="1" type="ORF">MRATA1EN22A_LOCUS26618</name>
</gene>
<evidence type="ECO:0000313" key="2">
    <source>
        <dbReference type="Proteomes" id="UP001162501"/>
    </source>
</evidence>
<evidence type="ECO:0000313" key="1">
    <source>
        <dbReference type="EMBL" id="CAN0553968.1"/>
    </source>
</evidence>
<proteinExistence type="predicted"/>
<protein>
    <submittedName>
        <fullName evidence="1">Uncharacterized protein</fullName>
    </submittedName>
</protein>